<evidence type="ECO:0000313" key="2">
    <source>
        <dbReference type="EMBL" id="MFC0322053.1"/>
    </source>
</evidence>
<organism evidence="2 3">
    <name type="scientific">Gallibacterium melopsittaci</name>
    <dbReference type="NCBI Taxonomy" id="516063"/>
    <lineage>
        <taxon>Bacteria</taxon>
        <taxon>Pseudomonadati</taxon>
        <taxon>Pseudomonadota</taxon>
        <taxon>Gammaproteobacteria</taxon>
        <taxon>Pasteurellales</taxon>
        <taxon>Pasteurellaceae</taxon>
        <taxon>Gallibacterium</taxon>
    </lineage>
</organism>
<evidence type="ECO:0000313" key="3">
    <source>
        <dbReference type="Proteomes" id="UP001589769"/>
    </source>
</evidence>
<name>A0ABV6HT45_9PAST</name>
<proteinExistence type="predicted"/>
<accession>A0ABV6HT45</accession>
<dbReference type="InterPro" id="IPR051934">
    <property type="entry name" value="Phage_Tail_Fiber_Structural"/>
</dbReference>
<dbReference type="EMBL" id="JBHLWA010000001">
    <property type="protein sequence ID" value="MFC0322053.1"/>
    <property type="molecule type" value="Genomic_DNA"/>
</dbReference>
<keyword evidence="3" id="KW-1185">Reference proteome</keyword>
<feature type="domain" description="Phage tail fibre protein N-terminal" evidence="1">
    <location>
        <begin position="1"/>
        <end position="149"/>
    </location>
</feature>
<dbReference type="PANTHER" id="PTHR35191:SF1">
    <property type="entry name" value="PROPHAGE SIDE TAIL FIBER PROTEIN HOMOLOG STFQ-RELATED"/>
    <property type="match status" value="1"/>
</dbReference>
<dbReference type="RefSeq" id="WP_382372435.1">
    <property type="nucleotide sequence ID" value="NZ_JBHLWA010000001.1"/>
</dbReference>
<reference evidence="2 3" key="1">
    <citation type="submission" date="2024-09" db="EMBL/GenBank/DDBJ databases">
        <authorList>
            <person name="Sun Q."/>
            <person name="Mori K."/>
        </authorList>
    </citation>
    <scope>NUCLEOTIDE SEQUENCE [LARGE SCALE GENOMIC DNA]</scope>
    <source>
        <strain evidence="2 3">CCM 7538</strain>
    </source>
</reference>
<dbReference type="PANTHER" id="PTHR35191">
    <property type="entry name" value="PROPHAGE SIDE TAIL FIBER PROTEIN HOMOLOG STFQ-RELATED"/>
    <property type="match status" value="1"/>
</dbReference>
<dbReference type="Proteomes" id="UP001589769">
    <property type="component" value="Unassembled WGS sequence"/>
</dbReference>
<protein>
    <submittedName>
        <fullName evidence="2">Phage tail protein</fullName>
    </submittedName>
</protein>
<evidence type="ECO:0000259" key="1">
    <source>
        <dbReference type="Pfam" id="PF12571"/>
    </source>
</evidence>
<gene>
    <name evidence="2" type="ORF">ACFFHT_00490</name>
</gene>
<dbReference type="Pfam" id="PF12571">
    <property type="entry name" value="Phage_tail_fib"/>
    <property type="match status" value="1"/>
</dbReference>
<sequence>MAKQYYSILTAQGELDVAQAVADVDTVKVKKIAVGDGNGAAVVPLRTQTALMHEVYRNTVTAVYSDRNNNQNVVVELNIPPEIGGFYIREIGVYNEQDQLIAVGNYPETFKPMLSSGSGQSLLIRLILKVQSAENVELTIDSSTVYATRLELEPQTITAESRNKFDQTGHSHEINKARVGVAGIVELSDDDDSADNNDDDKKAPTLRVIKKLKRLISGIISNLANYIPNSKKSDEINSTSSDNVATSWAVKKVYDLIVGIKAHNQDEFKNNIIAIIGEKTLSALGVRYDFNNPNAWWICFGKLFGNLIIQGGFFNAGGNEIRIISYPIRFSSAVPVRMLTPHMADGNQNPNSVVITRYETTWINQAQELHVKVYLNNQISGFGCFWVAFGV</sequence>
<dbReference type="InterPro" id="IPR022225">
    <property type="entry name" value="Phage_tail_fibre_N"/>
</dbReference>
<comment type="caution">
    <text evidence="2">The sequence shown here is derived from an EMBL/GenBank/DDBJ whole genome shotgun (WGS) entry which is preliminary data.</text>
</comment>